<dbReference type="EMBL" id="JAPEIS010000003">
    <property type="protein sequence ID" value="KAJ8068306.1"/>
    <property type="molecule type" value="Genomic_DNA"/>
</dbReference>
<evidence type="ECO:0000313" key="1">
    <source>
        <dbReference type="EMBL" id="KAJ8068306.1"/>
    </source>
</evidence>
<keyword evidence="2" id="KW-1185">Reference proteome</keyword>
<reference evidence="1" key="1">
    <citation type="submission" date="2022-11" db="EMBL/GenBank/DDBJ databases">
        <title>Genome Resource of Sclerotinia nivalis Strain SnTB1, a Plant Pathogen Isolated from American Ginseng.</title>
        <authorList>
            <person name="Fan S."/>
        </authorList>
    </citation>
    <scope>NUCLEOTIDE SEQUENCE</scope>
    <source>
        <strain evidence="1">SnTB1</strain>
    </source>
</reference>
<dbReference type="OrthoDB" id="3944128at2759"/>
<comment type="caution">
    <text evidence="1">The sequence shown here is derived from an EMBL/GenBank/DDBJ whole genome shotgun (WGS) entry which is preliminary data.</text>
</comment>
<gene>
    <name evidence="1" type="ORF">OCU04_003869</name>
</gene>
<organism evidence="1 2">
    <name type="scientific">Sclerotinia nivalis</name>
    <dbReference type="NCBI Taxonomy" id="352851"/>
    <lineage>
        <taxon>Eukaryota</taxon>
        <taxon>Fungi</taxon>
        <taxon>Dikarya</taxon>
        <taxon>Ascomycota</taxon>
        <taxon>Pezizomycotina</taxon>
        <taxon>Leotiomycetes</taxon>
        <taxon>Helotiales</taxon>
        <taxon>Sclerotiniaceae</taxon>
        <taxon>Sclerotinia</taxon>
    </lineage>
</organism>
<name>A0A9X0AST5_9HELO</name>
<sequence>MYMVIYAISGYNSCGQVGPTMSNIVISMDPSDVSRIARYTASDQQVNTTPAALLTLNDIISGCSTITMTEASTNGAIQNLHAMDNDYNRCFPALAIPTPQVESLGLPYYRHCGQDNARLGLFDPPGAVPPVNALLPITSAASATSTSTPQVQLNYLHQINHRKQPPQISLPYHSKSRRITIRRTLNFCLRRSRPNYYSIASSIISAVPGDLKAVVEGQTASLEGVPITISSPLVQLAPSGLDVANVDGYSSQSISDTIPTAAAVITTVAPSHIATLGGGEVISAVPGASTIIVAGQTITSGAPATTLSGSNTTVTFGPQGLVVQASDGLVSTYSIPAAAPAPVPTPAISQSAIATLVGGKLVSAIAGALTLIVGSQTLSESAIATLGAAGLTVQYPGGITSTIPLPTQALLATPAELSITEIQTSEIIIYSSDKPVSTYYSTLTDITSITEIRTSEFIVYSSGKAITTFYSVLTNIKDVEVSSKGTSNANEPNVLAIETGNGNASSTSTESAGAYAITNIVFDGGVEKLMSTLVNRLRFAGLLGIWGLLMTLSML</sequence>
<protein>
    <submittedName>
        <fullName evidence="1">Uncharacterized protein</fullName>
    </submittedName>
</protein>
<dbReference type="Proteomes" id="UP001152300">
    <property type="component" value="Unassembled WGS sequence"/>
</dbReference>
<dbReference type="AlphaFoldDB" id="A0A9X0AST5"/>
<evidence type="ECO:0000313" key="2">
    <source>
        <dbReference type="Proteomes" id="UP001152300"/>
    </source>
</evidence>
<accession>A0A9X0AST5</accession>
<proteinExistence type="predicted"/>